<dbReference type="CDD" id="cd21675">
    <property type="entry name" value="SMP_TEX2"/>
    <property type="match status" value="1"/>
</dbReference>
<feature type="compositionally biased region" description="Polar residues" evidence="9">
    <location>
        <begin position="969"/>
        <end position="983"/>
    </location>
</feature>
<dbReference type="PANTHER" id="PTHR13466:SF19">
    <property type="entry name" value="NUCLEUS-VACUOLE JUNCTION PROTEIN 2"/>
    <property type="match status" value="1"/>
</dbReference>
<feature type="region of interest" description="Disordered" evidence="9">
    <location>
        <begin position="1281"/>
        <end position="1302"/>
    </location>
</feature>
<feature type="compositionally biased region" description="Basic and acidic residues" evidence="9">
    <location>
        <begin position="1201"/>
        <end position="1215"/>
    </location>
</feature>
<evidence type="ECO:0000256" key="4">
    <source>
        <dbReference type="ARBA" id="ARBA00022824"/>
    </source>
</evidence>
<organism evidence="12 13">
    <name type="scientific">Mycosarcoma maydis</name>
    <name type="common">Corn smut fungus</name>
    <name type="synonym">Ustilago maydis</name>
    <dbReference type="NCBI Taxonomy" id="5270"/>
    <lineage>
        <taxon>Eukaryota</taxon>
        <taxon>Fungi</taxon>
        <taxon>Dikarya</taxon>
        <taxon>Basidiomycota</taxon>
        <taxon>Ustilaginomycotina</taxon>
        <taxon>Ustilaginomycetes</taxon>
        <taxon>Ustilaginales</taxon>
        <taxon>Ustilaginaceae</taxon>
        <taxon>Mycosarcoma</taxon>
    </lineage>
</organism>
<keyword evidence="8 10" id="KW-0472">Membrane</keyword>
<dbReference type="GO" id="GO:0033116">
    <property type="term" value="C:endoplasmic reticulum-Golgi intermediate compartment membrane"/>
    <property type="evidence" value="ECO:0000318"/>
    <property type="project" value="GO_Central"/>
</dbReference>
<dbReference type="GO" id="GO:0005789">
    <property type="term" value="C:endoplasmic reticulum membrane"/>
    <property type="evidence" value="ECO:0007669"/>
    <property type="project" value="UniProtKB-SubCell"/>
</dbReference>
<feature type="compositionally biased region" description="Polar residues" evidence="9">
    <location>
        <begin position="1464"/>
        <end position="1473"/>
    </location>
</feature>
<dbReference type="PROSITE" id="PS51847">
    <property type="entry name" value="SMP"/>
    <property type="match status" value="1"/>
</dbReference>
<feature type="compositionally biased region" description="Basic and acidic residues" evidence="9">
    <location>
        <begin position="286"/>
        <end position="300"/>
    </location>
</feature>
<dbReference type="InterPro" id="IPR031468">
    <property type="entry name" value="SMP_LBD"/>
</dbReference>
<feature type="compositionally biased region" description="Low complexity" evidence="9">
    <location>
        <begin position="1354"/>
        <end position="1368"/>
    </location>
</feature>
<dbReference type="InterPro" id="IPR019411">
    <property type="entry name" value="MMM1_dom"/>
</dbReference>
<evidence type="ECO:0000256" key="7">
    <source>
        <dbReference type="ARBA" id="ARBA00023121"/>
    </source>
</evidence>
<feature type="compositionally biased region" description="Polar residues" evidence="9">
    <location>
        <begin position="993"/>
        <end position="1005"/>
    </location>
</feature>
<dbReference type="GeneID" id="23561969"/>
<evidence type="ECO:0000259" key="11">
    <source>
        <dbReference type="PROSITE" id="PS51847"/>
    </source>
</evidence>
<proteinExistence type="predicted"/>
<feature type="domain" description="SMP-LTD" evidence="11">
    <location>
        <begin position="417"/>
        <end position="608"/>
    </location>
</feature>
<keyword evidence="2" id="KW-0813">Transport</keyword>
<feature type="region of interest" description="Disordered" evidence="9">
    <location>
        <begin position="672"/>
        <end position="726"/>
    </location>
</feature>
<evidence type="ECO:0000256" key="5">
    <source>
        <dbReference type="ARBA" id="ARBA00022989"/>
    </source>
</evidence>
<reference evidence="12 13" key="1">
    <citation type="journal article" date="2006" name="Nature">
        <title>Insights from the genome of the biotrophic fungal plant pathogen Ustilago maydis.</title>
        <authorList>
            <person name="Kamper J."/>
            <person name="Kahmann R."/>
            <person name="Bolker M."/>
            <person name="Ma L.J."/>
            <person name="Brefort T."/>
            <person name="Saville B.J."/>
            <person name="Banuett F."/>
            <person name="Kronstad J.W."/>
            <person name="Gold S.E."/>
            <person name="Muller O."/>
            <person name="Perlin M.H."/>
            <person name="Wosten H.A."/>
            <person name="de Vries R."/>
            <person name="Ruiz-Herrera J."/>
            <person name="Reynaga-Pena C.G."/>
            <person name="Snetselaar K."/>
            <person name="McCann M."/>
            <person name="Perez-Martin J."/>
            <person name="Feldbrugge M."/>
            <person name="Basse C.W."/>
            <person name="Steinberg G."/>
            <person name="Ibeas J.I."/>
            <person name="Holloman W."/>
            <person name="Guzman P."/>
            <person name="Farman M."/>
            <person name="Stajich J.E."/>
            <person name="Sentandreu R."/>
            <person name="Gonzalez-Prieto J.M."/>
            <person name="Kennell J.C."/>
            <person name="Molina L."/>
            <person name="Schirawski J."/>
            <person name="Mendoza-Mendoza A."/>
            <person name="Greilinger D."/>
            <person name="Munch K."/>
            <person name="Rossel N."/>
            <person name="Scherer M."/>
            <person name="Vranes M."/>
            <person name="Ladendorf O."/>
            <person name="Vincon V."/>
            <person name="Fuchs U."/>
            <person name="Sandrock B."/>
            <person name="Meng S."/>
            <person name="Ho E.C."/>
            <person name="Cahill M.J."/>
            <person name="Boyce K.J."/>
            <person name="Klose J."/>
            <person name="Klosterman S.J."/>
            <person name="Deelstra H.J."/>
            <person name="Ortiz-Castellanos L."/>
            <person name="Li W."/>
            <person name="Sanchez-Alonso P."/>
            <person name="Schreier P.H."/>
            <person name="Hauser-Hahn I."/>
            <person name="Vaupel M."/>
            <person name="Koopmann E."/>
            <person name="Friedrich G."/>
            <person name="Voss H."/>
            <person name="Schluter T."/>
            <person name="Margolis J."/>
            <person name="Platt D."/>
            <person name="Swimmer C."/>
            <person name="Gnirke A."/>
            <person name="Chen F."/>
            <person name="Vysotskaia V."/>
            <person name="Mannhaupt G."/>
            <person name="Guldener U."/>
            <person name="Munsterkotter M."/>
            <person name="Haase D."/>
            <person name="Oesterheld M."/>
            <person name="Mewes H.W."/>
            <person name="Mauceli E.W."/>
            <person name="DeCaprio D."/>
            <person name="Wade C.M."/>
            <person name="Butler J."/>
            <person name="Young S."/>
            <person name="Jaffe D.B."/>
            <person name="Calvo S."/>
            <person name="Nusbaum C."/>
            <person name="Galagan J."/>
            <person name="Birren B.W."/>
        </authorList>
    </citation>
    <scope>NUCLEOTIDE SEQUENCE [LARGE SCALE GENOMIC DNA]</scope>
    <source>
        <strain evidence="13">DSM 14603 / FGSC 9021 / UM521</strain>
    </source>
</reference>
<feature type="compositionally biased region" description="Polar residues" evidence="9">
    <location>
        <begin position="1236"/>
        <end position="1245"/>
    </location>
</feature>
<keyword evidence="3 10" id="KW-0812">Transmembrane</keyword>
<accession>A0A0D1CHA5</accession>
<evidence type="ECO:0000313" key="13">
    <source>
        <dbReference type="Proteomes" id="UP000000561"/>
    </source>
</evidence>
<dbReference type="KEGG" id="uma:UMAG_00757"/>
<feature type="region of interest" description="Disordered" evidence="9">
    <location>
        <begin position="815"/>
        <end position="864"/>
    </location>
</feature>
<dbReference type="eggNOG" id="KOG2238">
    <property type="taxonomic scope" value="Eukaryota"/>
</dbReference>
<evidence type="ECO:0000313" key="12">
    <source>
        <dbReference type="EMBL" id="KIS72352.1"/>
    </source>
</evidence>
<feature type="compositionally biased region" description="Polar residues" evidence="9">
    <location>
        <begin position="680"/>
        <end position="696"/>
    </location>
</feature>
<feature type="compositionally biased region" description="Polar residues" evidence="9">
    <location>
        <begin position="706"/>
        <end position="721"/>
    </location>
</feature>
<keyword evidence="5 10" id="KW-1133">Transmembrane helix</keyword>
<dbReference type="PANTHER" id="PTHR13466">
    <property type="entry name" value="TEX2 PROTEIN-RELATED"/>
    <property type="match status" value="1"/>
</dbReference>
<feature type="compositionally biased region" description="Low complexity" evidence="9">
    <location>
        <begin position="122"/>
        <end position="134"/>
    </location>
</feature>
<evidence type="ECO:0000256" key="10">
    <source>
        <dbReference type="SAM" id="Phobius"/>
    </source>
</evidence>
<evidence type="ECO:0000256" key="8">
    <source>
        <dbReference type="ARBA" id="ARBA00023136"/>
    </source>
</evidence>
<dbReference type="VEuPathDB" id="FungiDB:UMAG_00757"/>
<evidence type="ECO:0000256" key="2">
    <source>
        <dbReference type="ARBA" id="ARBA00022448"/>
    </source>
</evidence>
<feature type="compositionally biased region" description="Low complexity" evidence="9">
    <location>
        <begin position="152"/>
        <end position="164"/>
    </location>
</feature>
<feature type="compositionally biased region" description="Basic and acidic residues" evidence="9">
    <location>
        <begin position="70"/>
        <end position="80"/>
    </location>
</feature>
<feature type="compositionally biased region" description="Low complexity" evidence="9">
    <location>
        <begin position="200"/>
        <end position="214"/>
    </location>
</feature>
<feature type="region of interest" description="Disordered" evidence="9">
    <location>
        <begin position="932"/>
        <end position="1076"/>
    </location>
</feature>
<dbReference type="GO" id="GO:0008289">
    <property type="term" value="F:lipid binding"/>
    <property type="evidence" value="ECO:0000318"/>
    <property type="project" value="GO_Central"/>
</dbReference>
<feature type="region of interest" description="Disordered" evidence="9">
    <location>
        <begin position="186"/>
        <end position="214"/>
    </location>
</feature>
<dbReference type="InParanoid" id="A0A0D1CHA5"/>
<evidence type="ECO:0000256" key="9">
    <source>
        <dbReference type="SAM" id="MobiDB-lite"/>
    </source>
</evidence>
<evidence type="ECO:0000256" key="6">
    <source>
        <dbReference type="ARBA" id="ARBA00023055"/>
    </source>
</evidence>
<dbReference type="Proteomes" id="UP000000561">
    <property type="component" value="Chromosome 1"/>
</dbReference>
<feature type="region of interest" description="Disordered" evidence="9">
    <location>
        <begin position="1142"/>
        <end position="1248"/>
    </location>
</feature>
<dbReference type="GO" id="GO:0035621">
    <property type="term" value="P:ER to Golgi ceramide transport"/>
    <property type="evidence" value="ECO:0000318"/>
    <property type="project" value="GO_Central"/>
</dbReference>
<name>A0A0D1CHA5_MYCMD</name>
<feature type="region of interest" description="Disordered" evidence="9">
    <location>
        <begin position="70"/>
        <end position="105"/>
    </location>
</feature>
<keyword evidence="4" id="KW-0256">Endoplasmic reticulum</keyword>
<keyword evidence="7" id="KW-0446">Lipid-binding</keyword>
<feature type="compositionally biased region" description="Basic and acidic residues" evidence="9">
    <location>
        <begin position="1142"/>
        <end position="1151"/>
    </location>
</feature>
<feature type="region of interest" description="Disordered" evidence="9">
    <location>
        <begin position="1315"/>
        <end position="1565"/>
    </location>
</feature>
<keyword evidence="6" id="KW-0445">Lipid transport</keyword>
<feature type="compositionally biased region" description="Polar residues" evidence="9">
    <location>
        <begin position="833"/>
        <end position="848"/>
    </location>
</feature>
<feature type="compositionally biased region" description="Polar residues" evidence="9">
    <location>
        <begin position="1432"/>
        <end position="1448"/>
    </location>
</feature>
<feature type="compositionally biased region" description="Basic and acidic residues" evidence="9">
    <location>
        <begin position="1324"/>
        <end position="1336"/>
    </location>
</feature>
<feature type="compositionally biased region" description="Polar residues" evidence="9">
    <location>
        <begin position="941"/>
        <end position="952"/>
    </location>
</feature>
<feature type="region of interest" description="Disordered" evidence="9">
    <location>
        <begin position="117"/>
        <end position="168"/>
    </location>
</feature>
<dbReference type="OMA" id="PKMEIDI"/>
<feature type="compositionally biased region" description="Polar residues" evidence="9">
    <location>
        <begin position="765"/>
        <end position="774"/>
    </location>
</feature>
<dbReference type="Pfam" id="PF10296">
    <property type="entry name" value="MMM1"/>
    <property type="match status" value="1"/>
</dbReference>
<keyword evidence="13" id="KW-1185">Reference proteome</keyword>
<dbReference type="EMBL" id="CM003140">
    <property type="protein sequence ID" value="KIS72352.1"/>
    <property type="molecule type" value="Genomic_DNA"/>
</dbReference>
<dbReference type="GO" id="GO:0005783">
    <property type="term" value="C:endoplasmic reticulum"/>
    <property type="evidence" value="ECO:0000318"/>
    <property type="project" value="GO_Central"/>
</dbReference>
<evidence type="ECO:0000256" key="1">
    <source>
        <dbReference type="ARBA" id="ARBA00004586"/>
    </source>
</evidence>
<comment type="subcellular location">
    <subcellularLocation>
        <location evidence="1">Endoplasmic reticulum membrane</location>
    </subcellularLocation>
</comment>
<gene>
    <name evidence="12" type="ORF">UMAG_00757</name>
</gene>
<feature type="region of interest" description="Disordered" evidence="9">
    <location>
        <begin position="758"/>
        <end position="796"/>
    </location>
</feature>
<evidence type="ECO:0000256" key="3">
    <source>
        <dbReference type="ARBA" id="ARBA00022692"/>
    </source>
</evidence>
<sequence length="1657" mass="175680">MLREAFFYLLGGVTFLPLCLLAVVLHFKLNAPSGNPSAQPSIDADIELTHEKKLAALDLAVRNAAIHSEIEKAKGKDRPQGDATAPPTAKRLGGPATSSSPKPFSSGWLIVRPSFESEKDATTTTSPVTVPALLVDSESDVSRAHSEDEATPADAADPAKSAMPNAGSGYMSQMYRGIQNYRIGRAGTKKPTNDAVSARSTATPAASSATPTGTAGKESFYCILKAPILYLYSSDDVSSPNTECHAAIDLRGKRVSLFVAGLGDTLGELDLEPPAKTHPAPSTDDEQLRDAPSDHPAFDPKKAWSKAKRAVVRDGELFMKRNAIRIVGSAVGRASKSSRRRPQWFLFCKNNYFMEDWYHALLQASLVPDPSATARPFNHAPDDPLSRLFGNFDDPIGPTFSQDDMASLLVSLDSLPDPLPLRWLNALVGRIFFSVYRTAWLEDYIVSKMMKKMNRVKTPGFLGDIKVVEVDVGRRAPGFSRPMLKALTNEGEASMEVAVHYVGEVRITISTTLTLSLGSRFKPYNIPIVLAIVLRSLEGNLLLHVKRPPSNRLWFGFTTMPKMEIDIEPVVSERKVQWGMVTRLIESRLRELIQESIVVPNMDDISFFDTRSLPLRGGIFADAAKKSDMLHTEHHIPSTVPTSATPAKVMVQQERDAKSATMTIKTSDLPKANKVGTASAPISGTATPLTLDQTGASHDPVVDQSGEASAVNTSLAPTGTLRNRKEPTTALKELSMQTARTSSPAAAGLSDLLNRDLAASGGNLSGSPPRQDSQSSKRRTWFGAGPKSSISSIGSSSGLSTLGLSAATLGGRSSREQSSLALGNASIERPSQRPHSASISGKSDTTLSVPGDASTRTVADPAVRPASVLSAPTLSTNDLDTVSHQVEDTMLPSAIAGVRLNSESSHDANSDGPAVSLNSDSVTPSLIISSASEPVPFTEAENPTASAHSTRATLEAPHREDDDRDLVDSPSSLTYSAKSSVRSLRSDAVSPDARQNNSGDSTTAGSAEVLSDPNSAAASRRSSRGADEQRAAVNTSNACAHKTMPPLPPPRKPVGSLREDRPIPRQDAASALSNVQRSRYSLVEGNRGTNEAPSALASSTSAMLLTSWNKAKASMADKESRQAAARDAKDAIKRGWANWNTKRTEARRETQAADEDGDEHYDQAGMTRSQSSRLSLVPGRSAWLASSPPDPTSFGLGFDKSSPEDTRSAARDKRAPANHYANFRANLTDTDDDNASVHSNSSNRQPYRELRASKKVHGFDSSSADRASSGFSSKLTSAVSVSTAASTTSPGDASGWSGTWDADVPSLAPPALAFRNERDDELGADTKRHTLERSLSRETCTSVSPRALPQRKPSSSILSTSQSSGGLSFIPPAPAATTELASASGLSDSDVAPTKPETAASAQISDTKLDSALGTGVVSERRTPERAKVEESNSPLQHTASWNPSRVSEQQKHPAAQGEASEMGSASSQTTKTGNKHDRDSQDPNDSLGEAGAQEKRVGETEQPYVAVPAQVSSPSLGSERIKKQPGRATMMAVPGIPSMQKAGPQSFSAPAPPEPVASRSDAETSPSAFRASSLFKMPVFASPVLTSGAGKNTSFGGKPSDVATAMAPGVAEPPGKPDTSSSCAAYRGGYCGSRKTCERARANANGRACTVCRRHG</sequence>
<dbReference type="RefSeq" id="XP_011386536.1">
    <property type="nucleotide sequence ID" value="XM_011388234.1"/>
</dbReference>
<feature type="compositionally biased region" description="Basic and acidic residues" evidence="9">
    <location>
        <begin position="1419"/>
        <end position="1431"/>
    </location>
</feature>
<dbReference type="OrthoDB" id="26740at2759"/>
<feature type="region of interest" description="Disordered" evidence="9">
    <location>
        <begin position="269"/>
        <end position="300"/>
    </location>
</feature>
<protein>
    <recommendedName>
        <fullName evidence="11">SMP-LTD domain-containing protein</fullName>
    </recommendedName>
</protein>
<dbReference type="STRING" id="237631.A0A0D1CHA5"/>
<feature type="transmembrane region" description="Helical" evidence="10">
    <location>
        <begin position="7"/>
        <end position="27"/>
    </location>
</feature>